<accession>A0A183DXT7</accession>
<reference evidence="4" key="1">
    <citation type="submission" date="2016-06" db="UniProtKB">
        <authorList>
            <consortium name="WormBaseParasite"/>
        </authorList>
    </citation>
    <scope>IDENTIFICATION</scope>
</reference>
<dbReference type="Proteomes" id="UP000271098">
    <property type="component" value="Unassembled WGS sequence"/>
</dbReference>
<protein>
    <submittedName>
        <fullName evidence="4">RDD family protein</fullName>
    </submittedName>
</protein>
<gene>
    <name evidence="2" type="ORF">GPUH_LOCUS13527</name>
</gene>
<name>A0A183DXT7_9BILA</name>
<evidence type="ECO:0000313" key="3">
    <source>
        <dbReference type="Proteomes" id="UP000271098"/>
    </source>
</evidence>
<reference evidence="2 3" key="2">
    <citation type="submission" date="2018-11" db="EMBL/GenBank/DDBJ databases">
        <authorList>
            <consortium name="Pathogen Informatics"/>
        </authorList>
    </citation>
    <scope>NUCLEOTIDE SEQUENCE [LARGE SCALE GENOMIC DNA]</scope>
</reference>
<organism evidence="4">
    <name type="scientific">Gongylonema pulchrum</name>
    <dbReference type="NCBI Taxonomy" id="637853"/>
    <lineage>
        <taxon>Eukaryota</taxon>
        <taxon>Metazoa</taxon>
        <taxon>Ecdysozoa</taxon>
        <taxon>Nematoda</taxon>
        <taxon>Chromadorea</taxon>
        <taxon>Rhabditida</taxon>
        <taxon>Spirurina</taxon>
        <taxon>Spiruromorpha</taxon>
        <taxon>Spiruroidea</taxon>
        <taxon>Gongylonematidae</taxon>
        <taxon>Gongylonema</taxon>
    </lineage>
</organism>
<evidence type="ECO:0000256" key="1">
    <source>
        <dbReference type="SAM" id="Phobius"/>
    </source>
</evidence>
<evidence type="ECO:0000313" key="4">
    <source>
        <dbReference type="WBParaSite" id="GPUH_0001354301-mRNA-1"/>
    </source>
</evidence>
<keyword evidence="1" id="KW-0812">Transmembrane</keyword>
<sequence length="80" mass="9029">MSIYAAFVSGFYRRTGALAFVTGVVPMLIVFAVLIFHIMNARRKGVPIKTVFSADLRWGPELSTDRLRAFHEERAARVND</sequence>
<proteinExistence type="predicted"/>
<dbReference type="AlphaFoldDB" id="A0A183DXT7"/>
<keyword evidence="3" id="KW-1185">Reference proteome</keyword>
<keyword evidence="1" id="KW-1133">Transmembrane helix</keyword>
<dbReference type="WBParaSite" id="GPUH_0001354301-mRNA-1">
    <property type="protein sequence ID" value="GPUH_0001354301-mRNA-1"/>
    <property type="gene ID" value="GPUH_0001354301"/>
</dbReference>
<feature type="transmembrane region" description="Helical" evidence="1">
    <location>
        <begin position="17"/>
        <end position="39"/>
    </location>
</feature>
<evidence type="ECO:0000313" key="2">
    <source>
        <dbReference type="EMBL" id="VDN22469.1"/>
    </source>
</evidence>
<keyword evidence="1" id="KW-0472">Membrane</keyword>
<dbReference type="EMBL" id="UYRT01080302">
    <property type="protein sequence ID" value="VDN22469.1"/>
    <property type="molecule type" value="Genomic_DNA"/>
</dbReference>